<dbReference type="InterPro" id="IPR014820">
    <property type="entry name" value="PriCT_1"/>
</dbReference>
<accession>A0ABN2B464</accession>
<feature type="domain" description="Primase C-terminal 1" evidence="1">
    <location>
        <begin position="218"/>
        <end position="281"/>
    </location>
</feature>
<dbReference type="Pfam" id="PF08708">
    <property type="entry name" value="PriCT_1"/>
    <property type="match status" value="1"/>
</dbReference>
<dbReference type="InterPro" id="IPR015330">
    <property type="entry name" value="DNA_primase/pol_bifunc_N"/>
</dbReference>
<proteinExistence type="predicted"/>
<dbReference type="SMART" id="SM00943">
    <property type="entry name" value="Prim-Pol"/>
    <property type="match status" value="1"/>
</dbReference>
<dbReference type="CDD" id="cd04859">
    <property type="entry name" value="Prim_Pol"/>
    <property type="match status" value="1"/>
</dbReference>
<dbReference type="SMART" id="SM00942">
    <property type="entry name" value="PriCT_1"/>
    <property type="match status" value="1"/>
</dbReference>
<organism evidence="3 4">
    <name type="scientific">Brevibacterium picturae</name>
    <dbReference type="NCBI Taxonomy" id="260553"/>
    <lineage>
        <taxon>Bacteria</taxon>
        <taxon>Bacillati</taxon>
        <taxon>Actinomycetota</taxon>
        <taxon>Actinomycetes</taxon>
        <taxon>Micrococcales</taxon>
        <taxon>Brevibacteriaceae</taxon>
        <taxon>Brevibacterium</taxon>
    </lineage>
</organism>
<evidence type="ECO:0000259" key="1">
    <source>
        <dbReference type="SMART" id="SM00942"/>
    </source>
</evidence>
<sequence length="313" mass="33583">MVVMVEHGAVSSVLLRLDDSWPLGAAAREFARAGVPIFPCAPNGKRPLTHGGFHDATTDPTQIREWWDQIPNANIGLPTGHPSGVVVVDVDLHEKVNGYDAINRAHDAGRLGQWEVVTRTPSGGAHLIYPATPATQQRSWQAARAGVDFRGDGGYIIVPPSHRRIDGQQHHYRLEQVNNGPATAVDAQGLRDFLDPRPAVPAPESRGTRRTPNIAALADRVASLREGERNLGLFKAACRLAEKGTPPGEALDVLGAAASQAGLGQREISRTVQSAYHNVNGGGARQRTTVGDQQRSFFPASTGPSRPPVYRVV</sequence>
<gene>
    <name evidence="3" type="ORF">GCM10009691_05340</name>
</gene>
<comment type="caution">
    <text evidence="3">The sequence shown here is derived from an EMBL/GenBank/DDBJ whole genome shotgun (WGS) entry which is preliminary data.</text>
</comment>
<dbReference type="Proteomes" id="UP001501791">
    <property type="component" value="Unassembled WGS sequence"/>
</dbReference>
<evidence type="ECO:0000313" key="3">
    <source>
        <dbReference type="EMBL" id="GAA1532529.1"/>
    </source>
</evidence>
<evidence type="ECO:0000259" key="2">
    <source>
        <dbReference type="SMART" id="SM00943"/>
    </source>
</evidence>
<dbReference type="Pfam" id="PF09250">
    <property type="entry name" value="Prim-Pol"/>
    <property type="match status" value="1"/>
</dbReference>
<feature type="domain" description="DNA primase/polymerase bifunctional N-terminal" evidence="2">
    <location>
        <begin position="27"/>
        <end position="194"/>
    </location>
</feature>
<evidence type="ECO:0000313" key="4">
    <source>
        <dbReference type="Proteomes" id="UP001501791"/>
    </source>
</evidence>
<protein>
    <recommendedName>
        <fullName evidence="5">DNA primase</fullName>
    </recommendedName>
</protein>
<keyword evidence="4" id="KW-1185">Reference proteome</keyword>
<reference evidence="3 4" key="1">
    <citation type="journal article" date="2019" name="Int. J. Syst. Evol. Microbiol.">
        <title>The Global Catalogue of Microorganisms (GCM) 10K type strain sequencing project: providing services to taxonomists for standard genome sequencing and annotation.</title>
        <authorList>
            <consortium name="The Broad Institute Genomics Platform"/>
            <consortium name="The Broad Institute Genome Sequencing Center for Infectious Disease"/>
            <person name="Wu L."/>
            <person name="Ma J."/>
        </authorList>
    </citation>
    <scope>NUCLEOTIDE SEQUENCE [LARGE SCALE GENOMIC DNA]</scope>
    <source>
        <strain evidence="3 4">JCM 13319</strain>
    </source>
</reference>
<evidence type="ECO:0008006" key="5">
    <source>
        <dbReference type="Google" id="ProtNLM"/>
    </source>
</evidence>
<dbReference type="SUPFAM" id="SSF56747">
    <property type="entry name" value="Prim-pol domain"/>
    <property type="match status" value="1"/>
</dbReference>
<dbReference type="EMBL" id="BAAALY010000002">
    <property type="protein sequence ID" value="GAA1532529.1"/>
    <property type="molecule type" value="Genomic_DNA"/>
</dbReference>
<name>A0ABN2B464_9MICO</name>